<accession>A0A1C6GSS1</accession>
<dbReference type="AlphaFoldDB" id="A0A1C6GSS1"/>
<evidence type="ECO:0000313" key="1">
    <source>
        <dbReference type="EMBL" id="SCJ48323.1"/>
    </source>
</evidence>
<sequence>MKRILISLLIFLGCVAIAVTSTTILTQKYEKLSEELDDVVLLAQSEDESLYRQNEKLLKTWEECKPTISLFINRKYAEELATSIYKMQGYLEKGDYALYLGETYSLKSSLDHILKGDNMSLEIFT</sequence>
<proteinExistence type="predicted"/>
<reference evidence="1" key="1">
    <citation type="submission" date="2015-09" db="EMBL/GenBank/DDBJ databases">
        <authorList>
            <consortium name="Pathogen Informatics"/>
        </authorList>
    </citation>
    <scope>NUCLEOTIDE SEQUENCE</scope>
    <source>
        <strain evidence="1">2789STDY5834896</strain>
    </source>
</reference>
<gene>
    <name evidence="1" type="ORF">SAMEA3545359_00519</name>
</gene>
<protein>
    <submittedName>
        <fullName evidence="1">Uncharacterized protein</fullName>
    </submittedName>
</protein>
<organism evidence="1">
    <name type="scientific">uncultured Anaerotruncus sp</name>
    <dbReference type="NCBI Taxonomy" id="905011"/>
    <lineage>
        <taxon>Bacteria</taxon>
        <taxon>Bacillati</taxon>
        <taxon>Bacillota</taxon>
        <taxon>Clostridia</taxon>
        <taxon>Eubacteriales</taxon>
        <taxon>Oscillospiraceae</taxon>
        <taxon>Anaerotruncus</taxon>
        <taxon>environmental samples</taxon>
    </lineage>
</organism>
<name>A0A1C6GSS1_9FIRM</name>
<dbReference type="EMBL" id="FMHG01000001">
    <property type="protein sequence ID" value="SCJ48323.1"/>
    <property type="molecule type" value="Genomic_DNA"/>
</dbReference>
<dbReference type="InterPro" id="IPR025373">
    <property type="entry name" value="DUF4363"/>
</dbReference>
<dbReference type="Pfam" id="PF14276">
    <property type="entry name" value="DUF4363"/>
    <property type="match status" value="1"/>
</dbReference>